<dbReference type="AlphaFoldDB" id="A0A9P7GJP7"/>
<proteinExistence type="predicted"/>
<sequence length="118" mass="13797">MSAVYVLLQFGDDPFNNMFEDVEGRRAFTAGFNPNAVIKLTREAEWSQQHPSIMGPVNSYFYFGPEYAPGYIIYGNNRNTIPMPYFIRQRREGSTSRYFTSQNGKDFKWRITPTRMEV</sequence>
<keyword evidence="2" id="KW-1185">Reference proteome</keyword>
<evidence type="ECO:0000313" key="1">
    <source>
        <dbReference type="EMBL" id="KAG5651261.1"/>
    </source>
</evidence>
<dbReference type="Proteomes" id="UP000717328">
    <property type="component" value="Unassembled WGS sequence"/>
</dbReference>
<comment type="caution">
    <text evidence="1">The sequence shown here is derived from an EMBL/GenBank/DDBJ whole genome shotgun (WGS) entry which is preliminary data.</text>
</comment>
<reference evidence="1" key="2">
    <citation type="submission" date="2021-10" db="EMBL/GenBank/DDBJ databases">
        <title>Phylogenomics reveals ancestral predisposition of the termite-cultivated fungus Termitomyces towards a domesticated lifestyle.</title>
        <authorList>
            <person name="Auxier B."/>
            <person name="Grum-Grzhimaylo A."/>
            <person name="Cardenas M.E."/>
            <person name="Lodge J.D."/>
            <person name="Laessoe T."/>
            <person name="Pedersen O."/>
            <person name="Smith M.E."/>
            <person name="Kuyper T.W."/>
            <person name="Franco-Molano E.A."/>
            <person name="Baroni T.J."/>
            <person name="Aanen D.K."/>
        </authorList>
    </citation>
    <scope>NUCLEOTIDE SEQUENCE</scope>
    <source>
        <strain evidence="1">D49</strain>
    </source>
</reference>
<name>A0A9P7GJP7_9AGAR</name>
<accession>A0A9P7GJP7</accession>
<dbReference type="EMBL" id="JABCKI010000270">
    <property type="protein sequence ID" value="KAG5651261.1"/>
    <property type="molecule type" value="Genomic_DNA"/>
</dbReference>
<dbReference type="OrthoDB" id="3168860at2759"/>
<reference evidence="1" key="1">
    <citation type="submission" date="2021-02" db="EMBL/GenBank/DDBJ databases">
        <authorList>
            <person name="Nieuwenhuis M."/>
            <person name="Van De Peppel L.J.J."/>
        </authorList>
    </citation>
    <scope>NUCLEOTIDE SEQUENCE</scope>
    <source>
        <strain evidence="1">D49</strain>
    </source>
</reference>
<protein>
    <submittedName>
        <fullName evidence="1">Uncharacterized protein</fullName>
    </submittedName>
</protein>
<gene>
    <name evidence="1" type="ORF">H0H81_009305</name>
</gene>
<evidence type="ECO:0000313" key="2">
    <source>
        <dbReference type="Proteomes" id="UP000717328"/>
    </source>
</evidence>
<organism evidence="1 2">
    <name type="scientific">Sphagnurus paluster</name>
    <dbReference type="NCBI Taxonomy" id="117069"/>
    <lineage>
        <taxon>Eukaryota</taxon>
        <taxon>Fungi</taxon>
        <taxon>Dikarya</taxon>
        <taxon>Basidiomycota</taxon>
        <taxon>Agaricomycotina</taxon>
        <taxon>Agaricomycetes</taxon>
        <taxon>Agaricomycetidae</taxon>
        <taxon>Agaricales</taxon>
        <taxon>Tricholomatineae</taxon>
        <taxon>Lyophyllaceae</taxon>
        <taxon>Sphagnurus</taxon>
    </lineage>
</organism>